<dbReference type="InterPro" id="IPR012838">
    <property type="entry name" value="PFL1_activating"/>
</dbReference>
<comment type="subcellular location">
    <subcellularLocation>
        <location evidence="2 14">Cytoplasm</location>
    </subcellularLocation>
</comment>
<comment type="similarity">
    <text evidence="3 14">Belongs to the organic radical-activating enzymes family.</text>
</comment>
<keyword evidence="8 14" id="KW-0949">S-adenosyl-L-methionine</keyword>
<dbReference type="InterPro" id="IPR034465">
    <property type="entry name" value="Pyruvate_for-lyase_activase"/>
</dbReference>
<dbReference type="SFLD" id="SFLDG01118">
    <property type="entry name" value="activating_enzymes__group_2"/>
    <property type="match status" value="1"/>
</dbReference>
<proteinExistence type="inferred from homology"/>
<dbReference type="InterPro" id="IPR034457">
    <property type="entry name" value="Organic_radical-activating"/>
</dbReference>
<dbReference type="PROSITE" id="PS51918">
    <property type="entry name" value="RADICAL_SAM"/>
    <property type="match status" value="1"/>
</dbReference>
<dbReference type="RefSeq" id="WP_094397272.1">
    <property type="nucleotide sequence ID" value="NZ_CP016893.1"/>
</dbReference>
<dbReference type="CDD" id="cd01335">
    <property type="entry name" value="Radical_SAM"/>
    <property type="match status" value="1"/>
</dbReference>
<dbReference type="InterPro" id="IPR013785">
    <property type="entry name" value="Aldolase_TIM"/>
</dbReference>
<dbReference type="SFLD" id="SFLDF00278">
    <property type="entry name" value="pyruvate_formate-lyase_activas"/>
    <property type="match status" value="1"/>
</dbReference>
<dbReference type="Pfam" id="PF04055">
    <property type="entry name" value="Radical_SAM"/>
    <property type="match status" value="1"/>
</dbReference>
<gene>
    <name evidence="15" type="ORF">Thert_01465</name>
</gene>
<sequence>MVMGKIHSIETCGTVDGPGVRYVVFMQGCLLRCAYCHNPDTWHLNDGKEVSTDEIFNDVKRYIPYMKASGGGVTLTGGEPTLQVEFCTDLFKKLKAENIHTAIDTSGFVDIEKVEELVKYTDLFLLDIKHIDDDEHKKLTGVSNRKTLKFAKYLSDIDKKVWLRHVIVPGITDDMEEIKKLADFVSSLKNIDRVEILPYHKMGVYKYEALGIPYSLKEINPPDTSKIEEIKEEFRKRDIKVV</sequence>
<keyword evidence="9 14" id="KW-0479">Metal-binding</keyword>
<dbReference type="GO" id="GO:0016829">
    <property type="term" value="F:lyase activity"/>
    <property type="evidence" value="ECO:0007669"/>
    <property type="project" value="UniProtKB-KW"/>
</dbReference>
<evidence type="ECO:0000256" key="7">
    <source>
        <dbReference type="ARBA" id="ARBA00022490"/>
    </source>
</evidence>
<evidence type="ECO:0000313" key="15">
    <source>
        <dbReference type="EMBL" id="AST57509.1"/>
    </source>
</evidence>
<dbReference type="SFLD" id="SFLDG01066">
    <property type="entry name" value="organic_radical-activating_enz"/>
    <property type="match status" value="1"/>
</dbReference>
<dbReference type="SFLD" id="SFLDS00029">
    <property type="entry name" value="Radical_SAM"/>
    <property type="match status" value="1"/>
</dbReference>
<evidence type="ECO:0000256" key="4">
    <source>
        <dbReference type="ARBA" id="ARBA00012303"/>
    </source>
</evidence>
<keyword evidence="15" id="KW-0456">Lyase</keyword>
<keyword evidence="15" id="KW-0670">Pyruvate</keyword>
<keyword evidence="6 14" id="KW-0004">4Fe-4S</keyword>
<keyword evidence="12 14" id="KW-0411">Iron-sulfur</keyword>
<evidence type="ECO:0000256" key="11">
    <source>
        <dbReference type="ARBA" id="ARBA00023004"/>
    </source>
</evidence>
<evidence type="ECO:0000256" key="6">
    <source>
        <dbReference type="ARBA" id="ARBA00022485"/>
    </source>
</evidence>
<dbReference type="Proteomes" id="UP000214975">
    <property type="component" value="Chromosome"/>
</dbReference>
<dbReference type="EMBL" id="CP016893">
    <property type="protein sequence ID" value="AST57509.1"/>
    <property type="molecule type" value="Genomic_DNA"/>
</dbReference>
<dbReference type="InterPro" id="IPR040074">
    <property type="entry name" value="BssD/PflA/YjjW"/>
</dbReference>
<keyword evidence="10 14" id="KW-0560">Oxidoreductase</keyword>
<dbReference type="NCBIfam" id="TIGR02494">
    <property type="entry name" value="PFLE_PFLC"/>
    <property type="match status" value="1"/>
</dbReference>
<evidence type="ECO:0000256" key="5">
    <source>
        <dbReference type="ARBA" id="ARBA00021356"/>
    </source>
</evidence>
<dbReference type="PANTHER" id="PTHR30352:SF5">
    <property type="entry name" value="PYRUVATE FORMATE-LYASE 1-ACTIVATING ENZYME"/>
    <property type="match status" value="1"/>
</dbReference>
<accession>A0A223HYF3</accession>
<dbReference type="AlphaFoldDB" id="A0A223HYF3"/>
<evidence type="ECO:0000256" key="3">
    <source>
        <dbReference type="ARBA" id="ARBA00009777"/>
    </source>
</evidence>
<evidence type="ECO:0000256" key="12">
    <source>
        <dbReference type="ARBA" id="ARBA00023014"/>
    </source>
</evidence>
<evidence type="ECO:0000256" key="1">
    <source>
        <dbReference type="ARBA" id="ARBA00003141"/>
    </source>
</evidence>
<dbReference type="EC" id="1.97.1.4" evidence="4 14"/>
<evidence type="ECO:0000256" key="2">
    <source>
        <dbReference type="ARBA" id="ARBA00004496"/>
    </source>
</evidence>
<comment type="catalytic activity">
    <reaction evidence="13 14">
        <text>glycyl-[formate C-acetyltransferase] + reduced [flavodoxin] + S-adenosyl-L-methionine = glycin-2-yl radical-[formate C-acetyltransferase] + semiquinone [flavodoxin] + 5'-deoxyadenosine + L-methionine + H(+)</text>
        <dbReference type="Rhea" id="RHEA:19225"/>
        <dbReference type="Rhea" id="RHEA-COMP:10622"/>
        <dbReference type="Rhea" id="RHEA-COMP:12190"/>
        <dbReference type="Rhea" id="RHEA-COMP:12191"/>
        <dbReference type="Rhea" id="RHEA-COMP:14480"/>
        <dbReference type="ChEBI" id="CHEBI:15378"/>
        <dbReference type="ChEBI" id="CHEBI:17319"/>
        <dbReference type="ChEBI" id="CHEBI:29947"/>
        <dbReference type="ChEBI" id="CHEBI:32722"/>
        <dbReference type="ChEBI" id="CHEBI:57618"/>
        <dbReference type="ChEBI" id="CHEBI:57844"/>
        <dbReference type="ChEBI" id="CHEBI:59789"/>
        <dbReference type="ChEBI" id="CHEBI:140311"/>
        <dbReference type="EC" id="1.97.1.4"/>
    </reaction>
</comment>
<dbReference type="PANTHER" id="PTHR30352">
    <property type="entry name" value="PYRUVATE FORMATE-LYASE-ACTIVATING ENZYME"/>
    <property type="match status" value="1"/>
</dbReference>
<organism evidence="15 16">
    <name type="scientific">Thermoanaerobacterium thermosaccharolyticum</name>
    <name type="common">Clostridium thermosaccharolyticum</name>
    <dbReference type="NCBI Taxonomy" id="1517"/>
    <lineage>
        <taxon>Bacteria</taxon>
        <taxon>Bacillati</taxon>
        <taxon>Bacillota</taxon>
        <taxon>Clostridia</taxon>
        <taxon>Thermoanaerobacterales</taxon>
        <taxon>Thermoanaerobacteraceae</taxon>
        <taxon>Thermoanaerobacterium</taxon>
    </lineage>
</organism>
<keyword evidence="11 14" id="KW-0408">Iron</keyword>
<dbReference type="InterPro" id="IPR007197">
    <property type="entry name" value="rSAM"/>
</dbReference>
<dbReference type="InterPro" id="IPR001989">
    <property type="entry name" value="Radical_activat_CS"/>
</dbReference>
<comment type="function">
    <text evidence="1 14">Activation of pyruvate formate-lyase under anaerobic conditions by generation of an organic free radical, using S-adenosylmethionine and reduced flavodoxin as cosubstrates to produce 5'-deoxy-adenosine.</text>
</comment>
<evidence type="ECO:0000256" key="9">
    <source>
        <dbReference type="ARBA" id="ARBA00022723"/>
    </source>
</evidence>
<dbReference type="Gene3D" id="3.20.20.70">
    <property type="entry name" value="Aldolase class I"/>
    <property type="match status" value="1"/>
</dbReference>
<evidence type="ECO:0000313" key="16">
    <source>
        <dbReference type="Proteomes" id="UP000214975"/>
    </source>
</evidence>
<dbReference type="SUPFAM" id="SSF102114">
    <property type="entry name" value="Radical SAM enzymes"/>
    <property type="match status" value="1"/>
</dbReference>
<dbReference type="GO" id="GO:0043365">
    <property type="term" value="F:[formate-C-acetyltransferase]-activating enzyme activity"/>
    <property type="evidence" value="ECO:0007669"/>
    <property type="project" value="UniProtKB-UniRule"/>
</dbReference>
<dbReference type="PROSITE" id="PS01087">
    <property type="entry name" value="RADICAL_ACTIVATING"/>
    <property type="match status" value="1"/>
</dbReference>
<dbReference type="GO" id="GO:0046872">
    <property type="term" value="F:metal ion binding"/>
    <property type="evidence" value="ECO:0007669"/>
    <property type="project" value="UniProtKB-UniRule"/>
</dbReference>
<comment type="cofactor">
    <cofactor evidence="14">
        <name>[4Fe-4S] cluster</name>
        <dbReference type="ChEBI" id="CHEBI:49883"/>
    </cofactor>
    <text evidence="14">Binds 1 [4Fe-4S] cluster. The cluster is coordinated with 3 cysteines and an exchangeable S-adenosyl-L-methionine.</text>
</comment>
<dbReference type="NCBIfam" id="TIGR02493">
    <property type="entry name" value="PFLA"/>
    <property type="match status" value="1"/>
</dbReference>
<dbReference type="GO" id="GO:0006006">
    <property type="term" value="P:glucose metabolic process"/>
    <property type="evidence" value="ECO:0007669"/>
    <property type="project" value="UniProtKB-KW"/>
</dbReference>
<dbReference type="GO" id="GO:0051539">
    <property type="term" value="F:4 iron, 4 sulfur cluster binding"/>
    <property type="evidence" value="ECO:0007669"/>
    <property type="project" value="UniProtKB-UniRule"/>
</dbReference>
<evidence type="ECO:0000256" key="8">
    <source>
        <dbReference type="ARBA" id="ARBA00022691"/>
    </source>
</evidence>
<dbReference type="GO" id="GO:0005737">
    <property type="term" value="C:cytoplasm"/>
    <property type="evidence" value="ECO:0007669"/>
    <property type="project" value="UniProtKB-SubCell"/>
</dbReference>
<protein>
    <recommendedName>
        <fullName evidence="5 14">Pyruvate formate-lyase-activating enzyme</fullName>
        <ecNumber evidence="4 14">1.97.1.4</ecNumber>
    </recommendedName>
</protein>
<dbReference type="SFLD" id="SFLDG01067">
    <property type="entry name" value="SPASM/twitch_domain_containing"/>
    <property type="match status" value="1"/>
</dbReference>
<evidence type="ECO:0000256" key="14">
    <source>
        <dbReference type="RuleBase" id="RU362053"/>
    </source>
</evidence>
<evidence type="ECO:0000256" key="10">
    <source>
        <dbReference type="ARBA" id="ARBA00023002"/>
    </source>
</evidence>
<dbReference type="InterPro" id="IPR006638">
    <property type="entry name" value="Elp3/MiaA/NifB-like_rSAM"/>
</dbReference>
<name>A0A223HYF3_THETR</name>
<dbReference type="SMART" id="SM00729">
    <property type="entry name" value="Elp3"/>
    <property type="match status" value="1"/>
</dbReference>
<evidence type="ECO:0000256" key="13">
    <source>
        <dbReference type="ARBA" id="ARBA00047533"/>
    </source>
</evidence>
<dbReference type="InterPro" id="IPR058240">
    <property type="entry name" value="rSAM_sf"/>
</dbReference>
<keyword evidence="7 14" id="KW-0963">Cytoplasm</keyword>
<reference evidence="15 16" key="1">
    <citation type="submission" date="2016-08" db="EMBL/GenBank/DDBJ databases">
        <title>A novel genetic cassette of butanologenic Thermoanaerobacterium thermosaccharolyticum that directly convert cellulose to butanol.</title>
        <authorList>
            <person name="Li T."/>
            <person name="He J."/>
        </authorList>
    </citation>
    <scope>NUCLEOTIDE SEQUENCE [LARGE SCALE GENOMIC DNA]</scope>
    <source>
        <strain evidence="15 16">TG57</strain>
    </source>
</reference>